<dbReference type="OrthoDB" id="4760831at2759"/>
<protein>
    <submittedName>
        <fullName evidence="1">Uncharacterized protein</fullName>
    </submittedName>
</protein>
<accession>A0A8H7TAB9</accession>
<organism evidence="1 2">
    <name type="scientific">Cadophora malorum</name>
    <dbReference type="NCBI Taxonomy" id="108018"/>
    <lineage>
        <taxon>Eukaryota</taxon>
        <taxon>Fungi</taxon>
        <taxon>Dikarya</taxon>
        <taxon>Ascomycota</taxon>
        <taxon>Pezizomycotina</taxon>
        <taxon>Leotiomycetes</taxon>
        <taxon>Helotiales</taxon>
        <taxon>Ploettnerulaceae</taxon>
        <taxon>Cadophora</taxon>
    </lineage>
</organism>
<sequence>MVRGFLEDWMADQDDGESLLVVYYGCHGGDDRAGSLDWAALSDNDYNKEGGPSLDWHSVHERLGRLRSDILYLFDCCCAASSISLSDNNSGEEDEAESGVVDVMPACGFGSSTPGSGPVSFTNALTVALNSLSSNSKKPTISIPGLHRQVSRTLHEVYKQKEGSPTTPILFRLHGSDDRPCICLELAKPTKETGQKTTARCRPENKAPARRVVRMSPDLSDMNDFDIDYVLSIPDEDFSELEGLHRQIRPNHRAKKDI</sequence>
<keyword evidence="2" id="KW-1185">Reference proteome</keyword>
<evidence type="ECO:0000313" key="2">
    <source>
        <dbReference type="Proteomes" id="UP000664132"/>
    </source>
</evidence>
<evidence type="ECO:0000313" key="1">
    <source>
        <dbReference type="EMBL" id="KAG4416244.1"/>
    </source>
</evidence>
<comment type="caution">
    <text evidence="1">The sequence shown here is derived from an EMBL/GenBank/DDBJ whole genome shotgun (WGS) entry which is preliminary data.</text>
</comment>
<dbReference type="EMBL" id="JAFJYH010000192">
    <property type="protein sequence ID" value="KAG4416244.1"/>
    <property type="molecule type" value="Genomic_DNA"/>
</dbReference>
<name>A0A8H7TAB9_9HELO</name>
<gene>
    <name evidence="1" type="ORF">IFR04_010590</name>
</gene>
<reference evidence="1" key="1">
    <citation type="submission" date="2021-02" db="EMBL/GenBank/DDBJ databases">
        <title>Genome sequence Cadophora malorum strain M34.</title>
        <authorList>
            <person name="Stefanovic E."/>
            <person name="Vu D."/>
            <person name="Scully C."/>
            <person name="Dijksterhuis J."/>
            <person name="Roader J."/>
            <person name="Houbraken J."/>
        </authorList>
    </citation>
    <scope>NUCLEOTIDE SEQUENCE</scope>
    <source>
        <strain evidence="1">M34</strain>
    </source>
</reference>
<dbReference type="AlphaFoldDB" id="A0A8H7TAB9"/>
<dbReference type="Proteomes" id="UP000664132">
    <property type="component" value="Unassembled WGS sequence"/>
</dbReference>
<proteinExistence type="predicted"/>